<proteinExistence type="predicted"/>
<evidence type="ECO:0000313" key="3">
    <source>
        <dbReference type="Proteomes" id="UP000295724"/>
    </source>
</evidence>
<gene>
    <name evidence="2" type="ORF">C8D91_2018</name>
</gene>
<dbReference type="RefSeq" id="WP_099019899.1">
    <property type="nucleotide sequence ID" value="NZ_NIHB01000004.1"/>
</dbReference>
<dbReference type="GO" id="GO:0004622">
    <property type="term" value="F:phosphatidylcholine lysophospholipase activity"/>
    <property type="evidence" value="ECO:0007669"/>
    <property type="project" value="TreeGrafter"/>
</dbReference>
<dbReference type="PANTHER" id="PTHR30383">
    <property type="entry name" value="THIOESTERASE 1/PROTEASE 1/LYSOPHOSPHOLIPASE L1"/>
    <property type="match status" value="1"/>
</dbReference>
<comment type="caution">
    <text evidence="2">The sequence shown here is derived from an EMBL/GenBank/DDBJ whole genome shotgun (WGS) entry which is preliminary data.</text>
</comment>
<protein>
    <submittedName>
        <fullName evidence="2">Acyl-CoA thioesterase-1</fullName>
    </submittedName>
</protein>
<evidence type="ECO:0000259" key="1">
    <source>
        <dbReference type="Pfam" id="PF13472"/>
    </source>
</evidence>
<dbReference type="Gene3D" id="3.40.50.1110">
    <property type="entry name" value="SGNH hydrolase"/>
    <property type="match status" value="1"/>
</dbReference>
<dbReference type="CDD" id="cd01822">
    <property type="entry name" value="Lysophospholipase_L1_like"/>
    <property type="match status" value="1"/>
</dbReference>
<dbReference type="AlphaFoldDB" id="A0A4R6XJ04"/>
<organism evidence="2 3">
    <name type="scientific">Marinicella litoralis</name>
    <dbReference type="NCBI Taxonomy" id="644220"/>
    <lineage>
        <taxon>Bacteria</taxon>
        <taxon>Pseudomonadati</taxon>
        <taxon>Pseudomonadota</taxon>
        <taxon>Gammaproteobacteria</taxon>
        <taxon>Lysobacterales</taxon>
        <taxon>Marinicellaceae</taxon>
        <taxon>Marinicella</taxon>
    </lineage>
</organism>
<dbReference type="Proteomes" id="UP000295724">
    <property type="component" value="Unassembled WGS sequence"/>
</dbReference>
<sequence>MTKHIYNFKITPLLLWLLVLYGLTACSEQSSHTTTNGSEGQANLKNKQKTSQSYVILALGDSLTEGLGVKQDGNYPAILEKRLKAKGYDYVKVVNSGLSGETSSGLKNRLDWVLQLKPQLTILNIGANDAMRGLPLALTRDNISEIINRIKAADSKVILAGMQIYDNLGREYVTGFKDMYPKLAKQHGLSMIPFFLDQVAGNPQLNQADMIHPTSAGYEVIVDQNVLPVVLSNIEAH</sequence>
<evidence type="ECO:0000313" key="2">
    <source>
        <dbReference type="EMBL" id="TDR19462.1"/>
    </source>
</evidence>
<dbReference type="PROSITE" id="PS51257">
    <property type="entry name" value="PROKAR_LIPOPROTEIN"/>
    <property type="match status" value="1"/>
</dbReference>
<reference evidence="2 3" key="1">
    <citation type="submission" date="2019-03" db="EMBL/GenBank/DDBJ databases">
        <title>Genomic Encyclopedia of Type Strains, Phase IV (KMG-IV): sequencing the most valuable type-strain genomes for metagenomic binning, comparative biology and taxonomic classification.</title>
        <authorList>
            <person name="Goeker M."/>
        </authorList>
    </citation>
    <scope>NUCLEOTIDE SEQUENCE [LARGE SCALE GENOMIC DNA]</scope>
    <source>
        <strain evidence="2 3">DSM 25488</strain>
    </source>
</reference>
<dbReference type="EMBL" id="SNZB01000004">
    <property type="protein sequence ID" value="TDR19462.1"/>
    <property type="molecule type" value="Genomic_DNA"/>
</dbReference>
<dbReference type="OrthoDB" id="9786188at2"/>
<dbReference type="InterPro" id="IPR013830">
    <property type="entry name" value="SGNH_hydro"/>
</dbReference>
<dbReference type="Pfam" id="PF13472">
    <property type="entry name" value="Lipase_GDSL_2"/>
    <property type="match status" value="1"/>
</dbReference>
<dbReference type="InterPro" id="IPR051532">
    <property type="entry name" value="Ester_Hydrolysis_Enzymes"/>
</dbReference>
<accession>A0A4R6XJ04</accession>
<dbReference type="InterPro" id="IPR036514">
    <property type="entry name" value="SGNH_hydro_sf"/>
</dbReference>
<feature type="domain" description="SGNH hydrolase-type esterase" evidence="1">
    <location>
        <begin position="58"/>
        <end position="220"/>
    </location>
</feature>
<keyword evidence="3" id="KW-1185">Reference proteome</keyword>
<dbReference type="SUPFAM" id="SSF52266">
    <property type="entry name" value="SGNH hydrolase"/>
    <property type="match status" value="1"/>
</dbReference>
<name>A0A4R6XJ04_9GAMM</name>
<dbReference type="PANTHER" id="PTHR30383:SF24">
    <property type="entry name" value="THIOESTERASE 1_PROTEASE 1_LYSOPHOSPHOLIPASE L1"/>
    <property type="match status" value="1"/>
</dbReference>